<dbReference type="Proteomes" id="UP001162156">
    <property type="component" value="Unassembled WGS sequence"/>
</dbReference>
<organism evidence="4 5">
    <name type="scientific">Rhamnusium bicolor</name>
    <dbReference type="NCBI Taxonomy" id="1586634"/>
    <lineage>
        <taxon>Eukaryota</taxon>
        <taxon>Metazoa</taxon>
        <taxon>Ecdysozoa</taxon>
        <taxon>Arthropoda</taxon>
        <taxon>Hexapoda</taxon>
        <taxon>Insecta</taxon>
        <taxon>Pterygota</taxon>
        <taxon>Neoptera</taxon>
        <taxon>Endopterygota</taxon>
        <taxon>Coleoptera</taxon>
        <taxon>Polyphaga</taxon>
        <taxon>Cucujiformia</taxon>
        <taxon>Chrysomeloidea</taxon>
        <taxon>Cerambycidae</taxon>
        <taxon>Lepturinae</taxon>
        <taxon>Rhagiini</taxon>
        <taxon>Rhamnusium</taxon>
    </lineage>
</organism>
<evidence type="ECO:0000259" key="3">
    <source>
        <dbReference type="Pfam" id="PF05225"/>
    </source>
</evidence>
<comment type="caution">
    <text evidence="4">The sequence shown here is derived from an EMBL/GenBank/DDBJ whole genome shotgun (WGS) entry which is preliminary data.</text>
</comment>
<dbReference type="InterPro" id="IPR007889">
    <property type="entry name" value="HTH_Psq"/>
</dbReference>
<evidence type="ECO:0000256" key="1">
    <source>
        <dbReference type="ARBA" id="ARBA00004123"/>
    </source>
</evidence>
<dbReference type="GO" id="GO:0005634">
    <property type="term" value="C:nucleus"/>
    <property type="evidence" value="ECO:0007669"/>
    <property type="project" value="UniProtKB-SubCell"/>
</dbReference>
<name>A0AAV8ZQB1_9CUCU</name>
<dbReference type="Gene3D" id="1.10.10.60">
    <property type="entry name" value="Homeodomain-like"/>
    <property type="match status" value="1"/>
</dbReference>
<evidence type="ECO:0000313" key="5">
    <source>
        <dbReference type="Proteomes" id="UP001162156"/>
    </source>
</evidence>
<comment type="subcellular location">
    <subcellularLocation>
        <location evidence="1">Nucleus</location>
    </subcellularLocation>
</comment>
<proteinExistence type="predicted"/>
<dbReference type="SUPFAM" id="SSF46689">
    <property type="entry name" value="Homeodomain-like"/>
    <property type="match status" value="1"/>
</dbReference>
<accession>A0AAV8ZQB1</accession>
<dbReference type="AlphaFoldDB" id="A0AAV8ZQB1"/>
<feature type="compositionally biased region" description="Basic and acidic residues" evidence="2">
    <location>
        <begin position="59"/>
        <end position="70"/>
    </location>
</feature>
<reference evidence="4" key="1">
    <citation type="journal article" date="2023" name="Insect Mol. Biol.">
        <title>Genome sequencing provides insights into the evolution of gene families encoding plant cell wall-degrading enzymes in longhorned beetles.</title>
        <authorList>
            <person name="Shin N.R."/>
            <person name="Okamura Y."/>
            <person name="Kirsch R."/>
            <person name="Pauchet Y."/>
        </authorList>
    </citation>
    <scope>NUCLEOTIDE SEQUENCE</scope>
    <source>
        <strain evidence="4">RBIC_L_NR</strain>
    </source>
</reference>
<gene>
    <name evidence="4" type="ORF">NQ314_003484</name>
</gene>
<evidence type="ECO:0000313" key="4">
    <source>
        <dbReference type="EMBL" id="KAJ8966511.1"/>
    </source>
</evidence>
<feature type="region of interest" description="Disordered" evidence="2">
    <location>
        <begin position="49"/>
        <end position="70"/>
    </location>
</feature>
<dbReference type="GO" id="GO:0003677">
    <property type="term" value="F:DNA binding"/>
    <property type="evidence" value="ECO:0007669"/>
    <property type="project" value="InterPro"/>
</dbReference>
<sequence length="70" mass="8024">MLQYSEQDLKNALADIRENGTKIREASRKFLVPKTTLIDRLSGRKPDKVKNLDLLQSSPKKEKSELRNGL</sequence>
<keyword evidence="5" id="KW-1185">Reference proteome</keyword>
<dbReference type="EMBL" id="JANEYF010000990">
    <property type="protein sequence ID" value="KAJ8966511.1"/>
    <property type="molecule type" value="Genomic_DNA"/>
</dbReference>
<feature type="domain" description="HTH psq-type" evidence="3">
    <location>
        <begin position="6"/>
        <end position="44"/>
    </location>
</feature>
<dbReference type="InterPro" id="IPR009057">
    <property type="entry name" value="Homeodomain-like_sf"/>
</dbReference>
<protein>
    <recommendedName>
        <fullName evidence="3">HTH psq-type domain-containing protein</fullName>
    </recommendedName>
</protein>
<evidence type="ECO:0000256" key="2">
    <source>
        <dbReference type="SAM" id="MobiDB-lite"/>
    </source>
</evidence>
<dbReference type="Pfam" id="PF05225">
    <property type="entry name" value="HTH_psq"/>
    <property type="match status" value="1"/>
</dbReference>